<dbReference type="InterPro" id="IPR006326">
    <property type="entry name" value="UDPGT_MGT-like"/>
</dbReference>
<dbReference type="InterPro" id="IPR050426">
    <property type="entry name" value="Glycosyltransferase_28"/>
</dbReference>
<accession>A0ABY4UNT5</accession>
<keyword evidence="2 3" id="KW-0808">Transferase</keyword>
<dbReference type="RefSeq" id="WP_006128830.1">
    <property type="nucleotide sequence ID" value="NZ_CP098609.1"/>
</dbReference>
<keyword evidence="3" id="KW-0328">Glycosyltransferase</keyword>
<dbReference type="Proteomes" id="UP001056079">
    <property type="component" value="Chromosome"/>
</dbReference>
<evidence type="ECO:0000256" key="2">
    <source>
        <dbReference type="ARBA" id="ARBA00022679"/>
    </source>
</evidence>
<name>A0ABY4UNT5_STRFL</name>
<gene>
    <name evidence="5" type="ORF">K7395_03545</name>
</gene>
<dbReference type="Pfam" id="PF00201">
    <property type="entry name" value="UDPGT"/>
    <property type="match status" value="1"/>
</dbReference>
<keyword evidence="6" id="KW-1185">Reference proteome</keyword>
<organism evidence="5 6">
    <name type="scientific">Streptomyces filamentosus</name>
    <name type="common">Streptomyces roseosporus</name>
    <dbReference type="NCBI Taxonomy" id="67294"/>
    <lineage>
        <taxon>Bacteria</taxon>
        <taxon>Bacillati</taxon>
        <taxon>Actinomycetota</taxon>
        <taxon>Actinomycetes</taxon>
        <taxon>Kitasatosporales</taxon>
        <taxon>Streptomycetaceae</taxon>
        <taxon>Streptomyces</taxon>
    </lineage>
</organism>
<dbReference type="EMBL" id="CP098609">
    <property type="protein sequence ID" value="USC45863.1"/>
    <property type="molecule type" value="Genomic_DNA"/>
</dbReference>
<evidence type="ECO:0000256" key="3">
    <source>
        <dbReference type="RuleBase" id="RU003718"/>
    </source>
</evidence>
<comment type="similarity">
    <text evidence="1 3">Belongs to the UDP-glycosyltransferase family.</text>
</comment>
<proteinExistence type="inferred from homology"/>
<dbReference type="InterPro" id="IPR002213">
    <property type="entry name" value="UDP_glucos_trans"/>
</dbReference>
<dbReference type="CDD" id="cd03784">
    <property type="entry name" value="GT1_Gtf-like"/>
    <property type="match status" value="1"/>
</dbReference>
<dbReference type="PANTHER" id="PTHR48050">
    <property type="entry name" value="STEROL 3-BETA-GLUCOSYLTRANSFERASE"/>
    <property type="match status" value="1"/>
</dbReference>
<evidence type="ECO:0000256" key="1">
    <source>
        <dbReference type="ARBA" id="ARBA00009995"/>
    </source>
</evidence>
<evidence type="ECO:0000313" key="5">
    <source>
        <dbReference type="EMBL" id="USC45863.1"/>
    </source>
</evidence>
<evidence type="ECO:0000256" key="4">
    <source>
        <dbReference type="SAM" id="MobiDB-lite"/>
    </source>
</evidence>
<feature type="region of interest" description="Disordered" evidence="4">
    <location>
        <begin position="381"/>
        <end position="401"/>
    </location>
</feature>
<sequence length="401" mass="42521">MIGAPIVSHVLPGLGVIRELVARGHRVTYADDPALADRITATGAEFVPCTTVLPVAGNDWPADPVAAMGLFLDEAVQALPQLRTAYDDDPADLYLYDIGAYAARALAESQGRPLMQLSPSFVAWEGYEDEVAAHLRALPGAGAYRERFAHWLAGCGAATLDVDAFSGTPARALALIPRAMQPSADKVDTGAVTFVGPCFDAAADHGRWTRPEGAENVLLISLGSAYTHRPEFYRQCLAAYGNLSGLHIVLQIGKYTDPRELGDIPPNVEVHSWVPQRAILEQADAFLTHAGMGGCGEGLLGGVPMIAVPQGAEQFMNADRLVELGVARRIDTPDATAETLRAALEELIADPEVARRCAQLRADARSEGGPRRAADLIEDMLAPGGVRTRPESAPTPAPGPT</sequence>
<dbReference type="PROSITE" id="PS00375">
    <property type="entry name" value="UDPGT"/>
    <property type="match status" value="1"/>
</dbReference>
<evidence type="ECO:0000313" key="6">
    <source>
        <dbReference type="Proteomes" id="UP001056079"/>
    </source>
</evidence>
<dbReference type="GO" id="GO:0016740">
    <property type="term" value="F:transferase activity"/>
    <property type="evidence" value="ECO:0007669"/>
    <property type="project" value="UniProtKB-KW"/>
</dbReference>
<dbReference type="InterPro" id="IPR035595">
    <property type="entry name" value="UDP_glycos_trans_CS"/>
</dbReference>
<protein>
    <submittedName>
        <fullName evidence="5">Glycosyl transferase</fullName>
    </submittedName>
</protein>
<dbReference type="NCBIfam" id="TIGR01426">
    <property type="entry name" value="MGT"/>
    <property type="match status" value="1"/>
</dbReference>
<dbReference type="SUPFAM" id="SSF53756">
    <property type="entry name" value="UDP-Glycosyltransferase/glycogen phosphorylase"/>
    <property type="match status" value="1"/>
</dbReference>
<dbReference type="Gene3D" id="3.40.50.2000">
    <property type="entry name" value="Glycogen Phosphorylase B"/>
    <property type="match status" value="2"/>
</dbReference>
<reference evidence="5" key="1">
    <citation type="submission" date="2021-08" db="EMBL/GenBank/DDBJ databases">
        <title>DNA methylation of m4C regulates biosynthesis of daptomycin in Streptomyces roseosporus L30.</title>
        <authorList>
            <person name="Fang J.-L."/>
        </authorList>
    </citation>
    <scope>NUCLEOTIDE SEQUENCE</scope>
    <source>
        <strain evidence="5">L30</strain>
    </source>
</reference>
<dbReference type="PANTHER" id="PTHR48050:SF13">
    <property type="entry name" value="STEROL 3-BETA-GLUCOSYLTRANSFERASE UGT80A2"/>
    <property type="match status" value="1"/>
</dbReference>